<dbReference type="CDD" id="cd04474">
    <property type="entry name" value="RPA1_DBD_A"/>
    <property type="match status" value="1"/>
</dbReference>
<reference evidence="10" key="1">
    <citation type="journal article" date="2022" name="Front. Genet.">
        <title>Chromosome-Scale Assembly of the Dendrobium nobile Genome Provides Insights Into the Molecular Mechanism of the Biosynthesis of the Medicinal Active Ingredient of Dendrobium.</title>
        <authorList>
            <person name="Xu Q."/>
            <person name="Niu S.-C."/>
            <person name="Li K.-L."/>
            <person name="Zheng P.-J."/>
            <person name="Zhang X.-J."/>
            <person name="Jia Y."/>
            <person name="Liu Y."/>
            <person name="Niu Y.-X."/>
            <person name="Yu L.-H."/>
            <person name="Chen D.-F."/>
            <person name="Zhang G.-Q."/>
        </authorList>
    </citation>
    <scope>NUCLEOTIDE SEQUENCE</scope>
    <source>
        <tissue evidence="10">Leaf</tissue>
    </source>
</reference>
<protein>
    <recommendedName>
        <fullName evidence="6">ATP-dependent DNA helicase</fullName>
        <ecNumber evidence="6">5.6.2.3</ecNumber>
    </recommendedName>
</protein>
<dbReference type="GO" id="GO:0006310">
    <property type="term" value="P:DNA recombination"/>
    <property type="evidence" value="ECO:0007669"/>
    <property type="project" value="UniProtKB-KW"/>
</dbReference>
<proteinExistence type="inferred from homology"/>
<feature type="domain" description="Replication factor A C-terminal" evidence="8">
    <location>
        <begin position="598"/>
        <end position="720"/>
    </location>
</feature>
<feature type="domain" description="DNA helicase Pif1-like DEAD-box helicase" evidence="7">
    <location>
        <begin position="51"/>
        <end position="258"/>
    </location>
</feature>
<dbReference type="EMBL" id="JAGYWB010000010">
    <property type="protein sequence ID" value="KAI0508236.1"/>
    <property type="molecule type" value="Genomic_DNA"/>
</dbReference>
<dbReference type="EC" id="5.6.2.3" evidence="6"/>
<dbReference type="AlphaFoldDB" id="A0A8T3BCR9"/>
<dbReference type="OrthoDB" id="683365at2759"/>
<feature type="domain" description="DNA helicase Pif1-like 2B" evidence="9">
    <location>
        <begin position="348"/>
        <end position="385"/>
    </location>
</feature>
<dbReference type="GO" id="GO:0043139">
    <property type="term" value="F:5'-3' DNA helicase activity"/>
    <property type="evidence" value="ECO:0007669"/>
    <property type="project" value="UniProtKB-EC"/>
</dbReference>
<dbReference type="PANTHER" id="PTHR10492">
    <property type="match status" value="1"/>
</dbReference>
<evidence type="ECO:0000256" key="2">
    <source>
        <dbReference type="ARBA" id="ARBA00022723"/>
    </source>
</evidence>
<keyword evidence="5" id="KW-0238">DNA-binding</keyword>
<accession>A0A8T3BCR9</accession>
<keyword evidence="6" id="KW-0227">DNA damage</keyword>
<evidence type="ECO:0000256" key="4">
    <source>
        <dbReference type="ARBA" id="ARBA00022833"/>
    </source>
</evidence>
<dbReference type="InterPro" id="IPR010285">
    <property type="entry name" value="DNA_helicase_pif1-like_DEAD"/>
</dbReference>
<dbReference type="GO" id="GO:0003677">
    <property type="term" value="F:DNA binding"/>
    <property type="evidence" value="ECO:0007669"/>
    <property type="project" value="UniProtKB-KW"/>
</dbReference>
<organism evidence="10 11">
    <name type="scientific">Dendrobium nobile</name>
    <name type="common">Orchid</name>
    <dbReference type="NCBI Taxonomy" id="94219"/>
    <lineage>
        <taxon>Eukaryota</taxon>
        <taxon>Viridiplantae</taxon>
        <taxon>Streptophyta</taxon>
        <taxon>Embryophyta</taxon>
        <taxon>Tracheophyta</taxon>
        <taxon>Spermatophyta</taxon>
        <taxon>Magnoliopsida</taxon>
        <taxon>Liliopsida</taxon>
        <taxon>Asparagales</taxon>
        <taxon>Orchidaceae</taxon>
        <taxon>Epidendroideae</taxon>
        <taxon>Malaxideae</taxon>
        <taxon>Dendrobiinae</taxon>
        <taxon>Dendrobium</taxon>
    </lineage>
</organism>
<dbReference type="Pfam" id="PF08646">
    <property type="entry name" value="Rep_fac-A_C"/>
    <property type="match status" value="1"/>
</dbReference>
<evidence type="ECO:0000256" key="5">
    <source>
        <dbReference type="ARBA" id="ARBA00023125"/>
    </source>
</evidence>
<keyword evidence="11" id="KW-1185">Reference proteome</keyword>
<keyword evidence="6" id="KW-0378">Hydrolase</keyword>
<dbReference type="GO" id="GO:0008270">
    <property type="term" value="F:zinc ion binding"/>
    <property type="evidence" value="ECO:0007669"/>
    <property type="project" value="UniProtKB-KW"/>
</dbReference>
<dbReference type="Gene3D" id="3.40.50.300">
    <property type="entry name" value="P-loop containing nucleotide triphosphate hydrolases"/>
    <property type="match status" value="1"/>
</dbReference>
<dbReference type="SUPFAM" id="SSF50249">
    <property type="entry name" value="Nucleic acid-binding proteins"/>
    <property type="match status" value="2"/>
</dbReference>
<evidence type="ECO:0000256" key="6">
    <source>
        <dbReference type="RuleBase" id="RU363044"/>
    </source>
</evidence>
<dbReference type="CDD" id="cd04476">
    <property type="entry name" value="RPA1_DBD_C"/>
    <property type="match status" value="1"/>
</dbReference>
<evidence type="ECO:0000259" key="9">
    <source>
        <dbReference type="Pfam" id="PF21530"/>
    </source>
</evidence>
<dbReference type="InterPro" id="IPR027417">
    <property type="entry name" value="P-loop_NTPase"/>
</dbReference>
<keyword evidence="6" id="KW-0347">Helicase</keyword>
<evidence type="ECO:0000256" key="3">
    <source>
        <dbReference type="ARBA" id="ARBA00022771"/>
    </source>
</evidence>
<evidence type="ECO:0000259" key="8">
    <source>
        <dbReference type="Pfam" id="PF08646"/>
    </source>
</evidence>
<keyword evidence="6" id="KW-0547">Nucleotide-binding</keyword>
<dbReference type="GO" id="GO:0006281">
    <property type="term" value="P:DNA repair"/>
    <property type="evidence" value="ECO:0007669"/>
    <property type="project" value="UniProtKB-KW"/>
</dbReference>
<comment type="cofactor">
    <cofactor evidence="6">
        <name>Mg(2+)</name>
        <dbReference type="ChEBI" id="CHEBI:18420"/>
    </cofactor>
</comment>
<dbReference type="InterPro" id="IPR012340">
    <property type="entry name" value="NA-bd_OB-fold"/>
</dbReference>
<dbReference type="FunFam" id="2.40.50.140:FF:000041">
    <property type="entry name" value="Replication protein A subunit"/>
    <property type="match status" value="1"/>
</dbReference>
<keyword evidence="2" id="KW-0479">Metal-binding</keyword>
<dbReference type="Pfam" id="PF21530">
    <property type="entry name" value="Pif1_2B_dom"/>
    <property type="match status" value="1"/>
</dbReference>
<comment type="caution">
    <text evidence="10">The sequence shown here is derived from an EMBL/GenBank/DDBJ whole genome shotgun (WGS) entry which is preliminary data.</text>
</comment>
<gene>
    <name evidence="10" type="ORF">KFK09_014371</name>
</gene>
<evidence type="ECO:0000313" key="10">
    <source>
        <dbReference type="EMBL" id="KAI0508236.1"/>
    </source>
</evidence>
<keyword evidence="6" id="KW-0234">DNA repair</keyword>
<dbReference type="InterPro" id="IPR047192">
    <property type="entry name" value="Euk_RPA1_DBD_C"/>
</dbReference>
<evidence type="ECO:0000259" key="7">
    <source>
        <dbReference type="Pfam" id="PF05970"/>
    </source>
</evidence>
<keyword evidence="6" id="KW-0233">DNA recombination</keyword>
<dbReference type="InterPro" id="IPR049163">
    <property type="entry name" value="Pif1-like_2B_dom"/>
</dbReference>
<dbReference type="GO" id="GO:0016787">
    <property type="term" value="F:hydrolase activity"/>
    <property type="evidence" value="ECO:0007669"/>
    <property type="project" value="UniProtKB-KW"/>
</dbReference>
<evidence type="ECO:0000313" key="11">
    <source>
        <dbReference type="Proteomes" id="UP000829196"/>
    </source>
</evidence>
<dbReference type="GO" id="GO:0000723">
    <property type="term" value="P:telomere maintenance"/>
    <property type="evidence" value="ECO:0007669"/>
    <property type="project" value="InterPro"/>
</dbReference>
<dbReference type="Proteomes" id="UP000829196">
    <property type="component" value="Unassembled WGS sequence"/>
</dbReference>
<comment type="catalytic activity">
    <reaction evidence="6">
        <text>ATP + H2O = ADP + phosphate + H(+)</text>
        <dbReference type="Rhea" id="RHEA:13065"/>
        <dbReference type="ChEBI" id="CHEBI:15377"/>
        <dbReference type="ChEBI" id="CHEBI:15378"/>
        <dbReference type="ChEBI" id="CHEBI:30616"/>
        <dbReference type="ChEBI" id="CHEBI:43474"/>
        <dbReference type="ChEBI" id="CHEBI:456216"/>
        <dbReference type="EC" id="5.6.2.3"/>
    </reaction>
</comment>
<keyword evidence="3" id="KW-0863">Zinc-finger</keyword>
<dbReference type="PANTHER" id="PTHR10492:SF94">
    <property type="entry name" value="ATP-DEPENDENT DNA HELICASE"/>
    <property type="match status" value="1"/>
</dbReference>
<dbReference type="SUPFAM" id="SSF52540">
    <property type="entry name" value="P-loop containing nucleoside triphosphate hydrolases"/>
    <property type="match status" value="2"/>
</dbReference>
<evidence type="ECO:0000256" key="1">
    <source>
        <dbReference type="ARBA" id="ARBA00005690"/>
    </source>
</evidence>
<comment type="similarity">
    <text evidence="6">Belongs to the helicase family.</text>
</comment>
<dbReference type="Gene3D" id="2.40.50.140">
    <property type="entry name" value="Nucleic acid-binding proteins"/>
    <property type="match status" value="2"/>
</dbReference>
<name>A0A8T3BCR9_DENNO</name>
<sequence>MRRTIDDFDLPKLPPVEEDFIDYNDELHNREIFEERHVITPVEDIDMVLTLNIDQRNAYQEIINRVDKKQSGMFFIDGPGGTGKTYLYRALLATLRNNGHLAIATATSGVAASILPGGRTAHSRFKIPINSTETSLCSIKKQSGLAQLLKKASILIWDEAPMVKRTAIESLDRTLKDIMNNSVYFGGKVIVFGGDFRQVLPVVRRASRLETINYSMVKSYLWSDMEVFSLRENMRARTDQLFCDFILRIGNGDEEENEDGLVHIPDEMIIDYYDDQTSEDLLINVIFPSLQDKSTCSDYIMERSILATKNEYVDRLNQKLIKIFPGDDVTYFSFDSVTDDSSNLYQVEFLNSLTPNGLPPHRLTLKKNCPIMLLRNLDPSNGLMEASSLIRNLSLQQRYWSIIVVLTQIDIVRTFKSGQGKIQKLTLMDKEGSKIYAIMFNEIIDRFHDILQTGKTFVFSNGQIKEINKDFYNVNDKFEIILNNTSNIQLSISDTIDSPEIKLSVIEDIKRNPNLPSDIILFVIKVHEVRMIYRNVDKKKIVKRDLQVIDLRSKENIHQYTSSSSNTYLMTSLQKINTSEHSTGEIKHYYTRVFAKGLNQEGSIWYNSCNTCKSKVTIIDGIVQCTKCTNENVQYSLRYLIKLSVEDNSSTAIFTLFDNEEKQLIGMPVIELEKIKASKIEDYNNIIKNILEKEMTFLVKAQDKIYGSRTFRSLTVQSIKMDSNEVGELQHKKIKIEEV</sequence>
<dbReference type="InterPro" id="IPR013955">
    <property type="entry name" value="Rep_factor-A_C"/>
</dbReference>
<dbReference type="GO" id="GO:0005524">
    <property type="term" value="F:ATP binding"/>
    <property type="evidence" value="ECO:0007669"/>
    <property type="project" value="UniProtKB-KW"/>
</dbReference>
<keyword evidence="6" id="KW-0067">ATP-binding</keyword>
<comment type="similarity">
    <text evidence="1">Belongs to the replication factor A protein 1 family.</text>
</comment>
<dbReference type="Pfam" id="PF05970">
    <property type="entry name" value="PIF1"/>
    <property type="match status" value="1"/>
</dbReference>
<dbReference type="SMR" id="A0A8T3BCR9"/>
<keyword evidence="4" id="KW-0862">Zinc</keyword>